<dbReference type="InterPro" id="IPR043129">
    <property type="entry name" value="ATPase_NBD"/>
</dbReference>
<dbReference type="SUPFAM" id="SSF109604">
    <property type="entry name" value="HD-domain/PDEase-like"/>
    <property type="match status" value="1"/>
</dbReference>
<evidence type="ECO:0008006" key="5">
    <source>
        <dbReference type="Google" id="ProtNLM"/>
    </source>
</evidence>
<dbReference type="Pfam" id="PF02541">
    <property type="entry name" value="Ppx-GppA"/>
    <property type="match status" value="1"/>
</dbReference>
<dbReference type="PANTHER" id="PTHR30005:SF0">
    <property type="entry name" value="RETROGRADE REGULATION PROTEIN 2"/>
    <property type="match status" value="1"/>
</dbReference>
<reference evidence="3" key="1">
    <citation type="journal article" date="2021" name="J. Hered.">
        <title>Genome Assembly of Salicaceae Populus deltoides (Eastern Cottonwood) I-69 Based on Nanopore Sequencing and Hi-C Technologies.</title>
        <authorList>
            <person name="Bai S."/>
            <person name="Wu H."/>
            <person name="Zhang J."/>
            <person name="Pan Z."/>
            <person name="Zhao W."/>
            <person name="Li Z."/>
            <person name="Tong C."/>
        </authorList>
    </citation>
    <scope>NUCLEOTIDE SEQUENCE</scope>
    <source>
        <tissue evidence="3">Leaf</tissue>
    </source>
</reference>
<protein>
    <recommendedName>
        <fullName evidence="5">Exopolyphosphatase</fullName>
    </recommendedName>
</protein>
<organism evidence="3 4">
    <name type="scientific">Populus deltoides</name>
    <name type="common">Eastern poplar</name>
    <name type="synonym">Eastern cottonwood</name>
    <dbReference type="NCBI Taxonomy" id="3696"/>
    <lineage>
        <taxon>Eukaryota</taxon>
        <taxon>Viridiplantae</taxon>
        <taxon>Streptophyta</taxon>
        <taxon>Embryophyta</taxon>
        <taxon>Tracheophyta</taxon>
        <taxon>Spermatophyta</taxon>
        <taxon>Magnoliopsida</taxon>
        <taxon>eudicotyledons</taxon>
        <taxon>Gunneridae</taxon>
        <taxon>Pentapetalae</taxon>
        <taxon>rosids</taxon>
        <taxon>fabids</taxon>
        <taxon>Malpighiales</taxon>
        <taxon>Salicaceae</taxon>
        <taxon>Saliceae</taxon>
        <taxon>Populus</taxon>
    </lineage>
</organism>
<dbReference type="InterPro" id="IPR050273">
    <property type="entry name" value="GppA/Ppx_hydrolase"/>
</dbReference>
<dbReference type="Gene3D" id="3.30.420.40">
    <property type="match status" value="1"/>
</dbReference>
<dbReference type="Proteomes" id="UP000807159">
    <property type="component" value="Chromosome 5"/>
</dbReference>
<dbReference type="CDD" id="cd24006">
    <property type="entry name" value="ASKHA_NBD_PPX_GppA"/>
    <property type="match status" value="1"/>
</dbReference>
<accession>A0A8T2YPR6</accession>
<feature type="domain" description="Ppx/GppA phosphatase C-terminal" evidence="2">
    <location>
        <begin position="334"/>
        <end position="478"/>
    </location>
</feature>
<dbReference type="GO" id="GO:0016462">
    <property type="term" value="F:pyrophosphatase activity"/>
    <property type="evidence" value="ECO:0007669"/>
    <property type="project" value="TreeGrafter"/>
</dbReference>
<feature type="domain" description="Ppx/GppA phosphatase N-terminal" evidence="1">
    <location>
        <begin position="23"/>
        <end position="317"/>
    </location>
</feature>
<evidence type="ECO:0000313" key="4">
    <source>
        <dbReference type="Proteomes" id="UP000807159"/>
    </source>
</evidence>
<dbReference type="Gene3D" id="1.10.3210.10">
    <property type="entry name" value="Hypothetical protein af1432"/>
    <property type="match status" value="1"/>
</dbReference>
<name>A0A8T2YPR6_POPDE</name>
<evidence type="ECO:0000259" key="1">
    <source>
        <dbReference type="Pfam" id="PF02541"/>
    </source>
</evidence>
<dbReference type="EMBL" id="JACEGQ020000005">
    <property type="protein sequence ID" value="KAH8507214.1"/>
    <property type="molecule type" value="Genomic_DNA"/>
</dbReference>
<dbReference type="AlphaFoldDB" id="A0A8T2YPR6"/>
<proteinExistence type="predicted"/>
<evidence type="ECO:0000259" key="2">
    <source>
        <dbReference type="Pfam" id="PF21447"/>
    </source>
</evidence>
<keyword evidence="4" id="KW-1185">Reference proteome</keyword>
<dbReference type="InterPro" id="IPR048950">
    <property type="entry name" value="Ppx_GppA_C"/>
</dbReference>
<gene>
    <name evidence="3" type="ORF">H0E87_009653</name>
</gene>
<comment type="caution">
    <text evidence="3">The sequence shown here is derived from an EMBL/GenBank/DDBJ whole genome shotgun (WGS) entry which is preliminary data.</text>
</comment>
<dbReference type="Gene3D" id="3.30.420.150">
    <property type="entry name" value="Exopolyphosphatase. Domain 2"/>
    <property type="match status" value="1"/>
</dbReference>
<dbReference type="PANTHER" id="PTHR30005">
    <property type="entry name" value="EXOPOLYPHOSPHATASE"/>
    <property type="match status" value="1"/>
</dbReference>
<dbReference type="Pfam" id="PF21447">
    <property type="entry name" value="Ppx-GppA_III"/>
    <property type="match status" value="1"/>
</dbReference>
<dbReference type="InterPro" id="IPR003695">
    <property type="entry name" value="Ppx_GppA_N"/>
</dbReference>
<sequence length="630" mass="70548">MTPSNNLFASIDMGTNSFKMLIIQTDKTGKFLTIDRHKDPVCLGRDFSSSISKESLFRAVTCLKRFNQVLKANKISPQQTICVATATVREASNAFDFKRSILESIGFEVSVLSGEEEARFVYLGVLQFLPVFDKRVLVIDIGGGSTEFVIGERGNVVFGVSLKLGHVGLTQKFGKDWNLMEMREFVKLIIKESELVEKVKDSGGFEVVVGTSGTIRAIERAVFNGYGKECVEGNEVLLRDCKREWKFSRGELSGVVERVCREGEEERVKRDGFFKRRSEFIVAGSVLLEEIFEAVGIEEMEVSEYALGEGVIAETLSKVFEGYDLKANARWHSAVRLATRFSGKKGIKSAAQCSSIAKEIFEGLRKWGEVAGNQINVFLDVKDLECLEAACLLHNIGLITGKKGYHRQSYHIITNGNHLQGYSAEEVKLIALLTRHHRKRFPKFDGGSLQEFAEELKQKFRVLCAIIRLSVVLQQSDGLNFQDMEFLHSQEGFKLIFREAGAIASFPLPEDMGKELRNELEHFKILSLGSRLVAGQTIGATLTKYSSLDLQREAGNATVSMEVEKIQLQHGLKMHLENDKRVSSLFQTRGGILHKRVWGKLYSDSESFRNMGVCFQVCRRMPCSGGSFDG</sequence>
<dbReference type="SUPFAM" id="SSF53067">
    <property type="entry name" value="Actin-like ATPase domain"/>
    <property type="match status" value="2"/>
</dbReference>
<evidence type="ECO:0000313" key="3">
    <source>
        <dbReference type="EMBL" id="KAH8507214.1"/>
    </source>
</evidence>